<feature type="region of interest" description="Disordered" evidence="1">
    <location>
        <begin position="73"/>
        <end position="108"/>
    </location>
</feature>
<organism evidence="2 3">
    <name type="scientific">Lachancea mirantina</name>
    <dbReference type="NCBI Taxonomy" id="1230905"/>
    <lineage>
        <taxon>Eukaryota</taxon>
        <taxon>Fungi</taxon>
        <taxon>Dikarya</taxon>
        <taxon>Ascomycota</taxon>
        <taxon>Saccharomycotina</taxon>
        <taxon>Saccharomycetes</taxon>
        <taxon>Saccharomycetales</taxon>
        <taxon>Saccharomycetaceae</taxon>
        <taxon>Lachancea</taxon>
    </lineage>
</organism>
<evidence type="ECO:0000313" key="2">
    <source>
        <dbReference type="EMBL" id="SCU94957.1"/>
    </source>
</evidence>
<protein>
    <submittedName>
        <fullName evidence="2">LAMI_0F00342g1_1</fullName>
    </submittedName>
</protein>
<proteinExistence type="predicted"/>
<name>A0A1G4JVA1_9SACH</name>
<evidence type="ECO:0000313" key="3">
    <source>
        <dbReference type="Proteomes" id="UP000191024"/>
    </source>
</evidence>
<dbReference type="EMBL" id="LT598467">
    <property type="protein sequence ID" value="SCU94957.1"/>
    <property type="molecule type" value="Genomic_DNA"/>
</dbReference>
<sequence>MGHQVVKPRNSKSNSKAKSVIKPKIAKRDRIKSKLKTEQNNLLASSVFELNLALKSNLKSGSSEVLTFSNLLKDSKEDESKKERLKNQKQETDNDMLRQLKDISDFSL</sequence>
<reference evidence="3" key="1">
    <citation type="submission" date="2016-03" db="EMBL/GenBank/DDBJ databases">
        <authorList>
            <person name="Devillers H."/>
        </authorList>
    </citation>
    <scope>NUCLEOTIDE SEQUENCE [LARGE SCALE GENOMIC DNA]</scope>
</reference>
<accession>A0A1G4JVA1</accession>
<dbReference type="Proteomes" id="UP000191024">
    <property type="component" value="Chromosome F"/>
</dbReference>
<evidence type="ECO:0000256" key="1">
    <source>
        <dbReference type="SAM" id="MobiDB-lite"/>
    </source>
</evidence>
<feature type="region of interest" description="Disordered" evidence="1">
    <location>
        <begin position="1"/>
        <end position="22"/>
    </location>
</feature>
<gene>
    <name evidence="2" type="ORF">LAMI_0F00342G</name>
</gene>
<dbReference type="OrthoDB" id="4063321at2759"/>
<dbReference type="AlphaFoldDB" id="A0A1G4JVA1"/>
<keyword evidence="3" id="KW-1185">Reference proteome</keyword>